<evidence type="ECO:0000313" key="2">
    <source>
        <dbReference type="EMBL" id="GAU96816.1"/>
    </source>
</evidence>
<sequence>MTGVSKKPNPYTGEFFMEFIQCCRVGFGPPVAHRPPVTYSGSGVPSYQVPAGGLTTAHPAYQAQYRANKEGDVDDVRKHSNLTKKTSRTERPLRPEHEKFLLLAGAIKPKNEQLTTKSFEI</sequence>
<evidence type="ECO:0000256" key="1">
    <source>
        <dbReference type="SAM" id="MobiDB-lite"/>
    </source>
</evidence>
<accession>A0A1D1V4X8</accession>
<dbReference type="Proteomes" id="UP000186922">
    <property type="component" value="Unassembled WGS sequence"/>
</dbReference>
<gene>
    <name evidence="2" type="primary">RvY_08201-1</name>
    <name evidence="2" type="synonym">RvY_08201.1</name>
    <name evidence="2" type="ORF">RvY_08201</name>
</gene>
<dbReference type="AlphaFoldDB" id="A0A1D1V4X8"/>
<protein>
    <submittedName>
        <fullName evidence="2">Uncharacterized protein</fullName>
    </submittedName>
</protein>
<comment type="caution">
    <text evidence="2">The sequence shown here is derived from an EMBL/GenBank/DDBJ whole genome shotgun (WGS) entry which is preliminary data.</text>
</comment>
<organism evidence="2 3">
    <name type="scientific">Ramazzottius varieornatus</name>
    <name type="common">Water bear</name>
    <name type="synonym">Tardigrade</name>
    <dbReference type="NCBI Taxonomy" id="947166"/>
    <lineage>
        <taxon>Eukaryota</taxon>
        <taxon>Metazoa</taxon>
        <taxon>Ecdysozoa</taxon>
        <taxon>Tardigrada</taxon>
        <taxon>Eutardigrada</taxon>
        <taxon>Parachela</taxon>
        <taxon>Hypsibioidea</taxon>
        <taxon>Ramazzottiidae</taxon>
        <taxon>Ramazzottius</taxon>
    </lineage>
</organism>
<keyword evidence="3" id="KW-1185">Reference proteome</keyword>
<evidence type="ECO:0000313" key="3">
    <source>
        <dbReference type="Proteomes" id="UP000186922"/>
    </source>
</evidence>
<proteinExistence type="predicted"/>
<feature type="compositionally biased region" description="Basic and acidic residues" evidence="1">
    <location>
        <begin position="69"/>
        <end position="78"/>
    </location>
</feature>
<dbReference type="EMBL" id="BDGG01000003">
    <property type="protein sequence ID" value="GAU96816.1"/>
    <property type="molecule type" value="Genomic_DNA"/>
</dbReference>
<feature type="region of interest" description="Disordered" evidence="1">
    <location>
        <begin position="69"/>
        <end position="95"/>
    </location>
</feature>
<reference evidence="2 3" key="1">
    <citation type="journal article" date="2016" name="Nat. Commun.">
        <title>Extremotolerant tardigrade genome and improved radiotolerance of human cultured cells by tardigrade-unique protein.</title>
        <authorList>
            <person name="Hashimoto T."/>
            <person name="Horikawa D.D."/>
            <person name="Saito Y."/>
            <person name="Kuwahara H."/>
            <person name="Kozuka-Hata H."/>
            <person name="Shin-I T."/>
            <person name="Minakuchi Y."/>
            <person name="Ohishi K."/>
            <person name="Motoyama A."/>
            <person name="Aizu T."/>
            <person name="Enomoto A."/>
            <person name="Kondo K."/>
            <person name="Tanaka S."/>
            <person name="Hara Y."/>
            <person name="Koshikawa S."/>
            <person name="Sagara H."/>
            <person name="Miura T."/>
            <person name="Yokobori S."/>
            <person name="Miyagawa K."/>
            <person name="Suzuki Y."/>
            <person name="Kubo T."/>
            <person name="Oyama M."/>
            <person name="Kohara Y."/>
            <person name="Fujiyama A."/>
            <person name="Arakawa K."/>
            <person name="Katayama T."/>
            <person name="Toyoda A."/>
            <person name="Kunieda T."/>
        </authorList>
    </citation>
    <scope>NUCLEOTIDE SEQUENCE [LARGE SCALE GENOMIC DNA]</scope>
    <source>
        <strain evidence="2 3">YOKOZUNA-1</strain>
    </source>
</reference>
<name>A0A1D1V4X8_RAMVA</name>